<evidence type="ECO:0000256" key="4">
    <source>
        <dbReference type="ARBA" id="ARBA00022723"/>
    </source>
</evidence>
<keyword evidence="4" id="KW-0479">Metal-binding</keyword>
<evidence type="ECO:0000256" key="3">
    <source>
        <dbReference type="ARBA" id="ARBA00022679"/>
    </source>
</evidence>
<gene>
    <name evidence="7" type="ORF">UU29_C0007G0054</name>
</gene>
<evidence type="ECO:0000256" key="1">
    <source>
        <dbReference type="ARBA" id="ARBA00001946"/>
    </source>
</evidence>
<dbReference type="EMBL" id="LCAB01000007">
    <property type="protein sequence ID" value="KKR83184.1"/>
    <property type="molecule type" value="Genomic_DNA"/>
</dbReference>
<organism evidence="7 8">
    <name type="scientific">Candidatus Daviesbacteria bacterium GW2011_GWA2_40_9</name>
    <dbReference type="NCBI Taxonomy" id="1618424"/>
    <lineage>
        <taxon>Bacteria</taxon>
        <taxon>Candidatus Daviesiibacteriota</taxon>
    </lineage>
</organism>
<dbReference type="PANTHER" id="PTHR12001:SF85">
    <property type="entry name" value="SHORT CHAIN ISOPRENYL DIPHOSPHATE SYNTHASE"/>
    <property type="match status" value="1"/>
</dbReference>
<name>A0A0G0U273_9BACT</name>
<dbReference type="AlphaFoldDB" id="A0A0G0U273"/>
<evidence type="ECO:0000256" key="6">
    <source>
        <dbReference type="RuleBase" id="RU004466"/>
    </source>
</evidence>
<proteinExistence type="inferred from homology"/>
<evidence type="ECO:0000313" key="8">
    <source>
        <dbReference type="Proteomes" id="UP000034601"/>
    </source>
</evidence>
<reference evidence="7 8" key="1">
    <citation type="journal article" date="2015" name="Nature">
        <title>rRNA introns, odd ribosomes, and small enigmatic genomes across a large radiation of phyla.</title>
        <authorList>
            <person name="Brown C.T."/>
            <person name="Hug L.A."/>
            <person name="Thomas B.C."/>
            <person name="Sharon I."/>
            <person name="Castelle C.J."/>
            <person name="Singh A."/>
            <person name="Wilkins M.J."/>
            <person name="Williams K.H."/>
            <person name="Banfield J.F."/>
        </authorList>
    </citation>
    <scope>NUCLEOTIDE SEQUENCE [LARGE SCALE GENOMIC DNA]</scope>
</reference>
<keyword evidence="3 6" id="KW-0808">Transferase</keyword>
<sequence>MKVKEVIEKYSPQVRIALESYFNHKLEQYQGKKFGITPEIIKFLRKYTLAEITQPRPALVLVGYMAAGNKITENIINTSIFTTFFTKYLAIHDDIIDQDDIKNDVPTIHIQSRKFNKSEKMGNDLAILAGDFLWSWAIEMILNSPYPQKRKIEALNIISKTNELTNIGQVTDLDFVMRELGKMKNEQVWEMYTNKAALYCYSLPLTVGAILGGLPQKLMNSLNRYARLVGAASQLKDDLEGVFGNEKVTGKSNIVDLRMGVKSLLVVKGYELANKDEKNILKNYIGKPDLTQKEASLIREIITKVGARSYCEKMLKERGIQALGILEKNKKDINFNSWEYLDDLVRFRLGFK</sequence>
<evidence type="ECO:0000256" key="5">
    <source>
        <dbReference type="ARBA" id="ARBA00022842"/>
    </source>
</evidence>
<dbReference type="GO" id="GO:0004659">
    <property type="term" value="F:prenyltransferase activity"/>
    <property type="evidence" value="ECO:0007669"/>
    <property type="project" value="InterPro"/>
</dbReference>
<dbReference type="InterPro" id="IPR000092">
    <property type="entry name" value="Polyprenyl_synt"/>
</dbReference>
<keyword evidence="5" id="KW-0460">Magnesium</keyword>
<evidence type="ECO:0000256" key="2">
    <source>
        <dbReference type="ARBA" id="ARBA00006706"/>
    </source>
</evidence>
<comment type="cofactor">
    <cofactor evidence="1">
        <name>Mg(2+)</name>
        <dbReference type="ChEBI" id="CHEBI:18420"/>
    </cofactor>
</comment>
<protein>
    <submittedName>
        <fullName evidence="7">Polyprenyl synthetase superfamily</fullName>
    </submittedName>
</protein>
<dbReference type="SUPFAM" id="SSF48576">
    <property type="entry name" value="Terpenoid synthases"/>
    <property type="match status" value="1"/>
</dbReference>
<accession>A0A0G0U273</accession>
<comment type="similarity">
    <text evidence="2 6">Belongs to the FPP/GGPP synthase family.</text>
</comment>
<dbReference type="GO" id="GO:0008299">
    <property type="term" value="P:isoprenoid biosynthetic process"/>
    <property type="evidence" value="ECO:0007669"/>
    <property type="project" value="InterPro"/>
</dbReference>
<dbReference type="PATRIC" id="fig|1618424.3.peg.459"/>
<dbReference type="InterPro" id="IPR008949">
    <property type="entry name" value="Isoprenoid_synthase_dom_sf"/>
</dbReference>
<dbReference type="Pfam" id="PF00348">
    <property type="entry name" value="polyprenyl_synt"/>
    <property type="match status" value="1"/>
</dbReference>
<evidence type="ECO:0000313" key="7">
    <source>
        <dbReference type="EMBL" id="KKR83184.1"/>
    </source>
</evidence>
<comment type="caution">
    <text evidence="7">The sequence shown here is derived from an EMBL/GenBank/DDBJ whole genome shotgun (WGS) entry which is preliminary data.</text>
</comment>
<dbReference type="Proteomes" id="UP000034601">
    <property type="component" value="Unassembled WGS sequence"/>
</dbReference>
<dbReference type="Gene3D" id="1.10.600.10">
    <property type="entry name" value="Farnesyl Diphosphate Synthase"/>
    <property type="match status" value="1"/>
</dbReference>
<dbReference type="GO" id="GO:0046872">
    <property type="term" value="F:metal ion binding"/>
    <property type="evidence" value="ECO:0007669"/>
    <property type="project" value="UniProtKB-KW"/>
</dbReference>
<dbReference type="PANTHER" id="PTHR12001">
    <property type="entry name" value="GERANYLGERANYL PYROPHOSPHATE SYNTHASE"/>
    <property type="match status" value="1"/>
</dbReference>